<evidence type="ECO:0000313" key="3">
    <source>
        <dbReference type="Proteomes" id="UP000599009"/>
    </source>
</evidence>
<reference evidence="3" key="1">
    <citation type="journal article" date="2019" name="Int. J. Syst. Evol. Microbiol.">
        <title>The Global Catalogue of Microorganisms (GCM) 10K type strain sequencing project: providing services to taxonomists for standard genome sequencing and annotation.</title>
        <authorList>
            <consortium name="The Broad Institute Genomics Platform"/>
            <consortium name="The Broad Institute Genome Sequencing Center for Infectious Disease"/>
            <person name="Wu L."/>
            <person name="Ma J."/>
        </authorList>
    </citation>
    <scope>NUCLEOTIDE SEQUENCE [LARGE SCALE GENOMIC DNA]</scope>
    <source>
        <strain evidence="3">CGMCC 1.8985</strain>
    </source>
</reference>
<keyword evidence="3" id="KW-1185">Reference proteome</keyword>
<evidence type="ECO:0000256" key="1">
    <source>
        <dbReference type="SAM" id="MobiDB-lite"/>
    </source>
</evidence>
<protein>
    <recommendedName>
        <fullName evidence="4">Cobalt-zinc-cadmium resistance protein</fullName>
    </recommendedName>
</protein>
<comment type="caution">
    <text evidence="2">The sequence shown here is derived from an EMBL/GenBank/DDBJ whole genome shotgun (WGS) entry which is preliminary data.</text>
</comment>
<sequence length="93" mass="9463">MLAAVGELHAVEHGSHVASAHDDDHVPHEEDDPAHALGAHALLHQSTCGGAYAVLSAALPVPSFLPATVDLSGADAPGLPRSVLTLPFRPPIA</sequence>
<proteinExistence type="predicted"/>
<dbReference type="EMBL" id="BMME01000001">
    <property type="protein sequence ID" value="GGK06294.1"/>
    <property type="molecule type" value="Genomic_DNA"/>
</dbReference>
<name>A0ABQ2EET5_9GAMM</name>
<gene>
    <name evidence="2" type="ORF">GCM10011394_14320</name>
</gene>
<accession>A0ABQ2EET5</accession>
<organism evidence="2 3">
    <name type="scientific">Luteimonas terricola</name>
    <dbReference type="NCBI Taxonomy" id="645597"/>
    <lineage>
        <taxon>Bacteria</taxon>
        <taxon>Pseudomonadati</taxon>
        <taxon>Pseudomonadota</taxon>
        <taxon>Gammaproteobacteria</taxon>
        <taxon>Lysobacterales</taxon>
        <taxon>Lysobacteraceae</taxon>
        <taxon>Luteimonas</taxon>
    </lineage>
</organism>
<feature type="region of interest" description="Disordered" evidence="1">
    <location>
        <begin position="12"/>
        <end position="32"/>
    </location>
</feature>
<evidence type="ECO:0000313" key="2">
    <source>
        <dbReference type="EMBL" id="GGK06294.1"/>
    </source>
</evidence>
<dbReference type="Proteomes" id="UP000599009">
    <property type="component" value="Unassembled WGS sequence"/>
</dbReference>
<evidence type="ECO:0008006" key="4">
    <source>
        <dbReference type="Google" id="ProtNLM"/>
    </source>
</evidence>
<feature type="compositionally biased region" description="Basic and acidic residues" evidence="1">
    <location>
        <begin position="12"/>
        <end position="28"/>
    </location>
</feature>